<evidence type="ECO:0000313" key="3">
    <source>
        <dbReference type="Proteomes" id="UP001054857"/>
    </source>
</evidence>
<reference evidence="2 3" key="1">
    <citation type="journal article" date="2021" name="Sci. Rep.">
        <title>Genome sequencing of the multicellular alga Astrephomene provides insights into convergent evolution of germ-soma differentiation.</title>
        <authorList>
            <person name="Yamashita S."/>
            <person name="Yamamoto K."/>
            <person name="Matsuzaki R."/>
            <person name="Suzuki S."/>
            <person name="Yamaguchi H."/>
            <person name="Hirooka S."/>
            <person name="Minakuchi Y."/>
            <person name="Miyagishima S."/>
            <person name="Kawachi M."/>
            <person name="Toyoda A."/>
            <person name="Nozaki H."/>
        </authorList>
    </citation>
    <scope>NUCLEOTIDE SEQUENCE [LARGE SCALE GENOMIC DNA]</scope>
    <source>
        <strain evidence="2 3">NIES-4017</strain>
    </source>
</reference>
<dbReference type="Pfam" id="PF01554">
    <property type="entry name" value="MatE"/>
    <property type="match status" value="1"/>
</dbReference>
<dbReference type="GO" id="GO:0042910">
    <property type="term" value="F:xenobiotic transmembrane transporter activity"/>
    <property type="evidence" value="ECO:0007669"/>
    <property type="project" value="InterPro"/>
</dbReference>
<accession>A0AAD3E757</accession>
<dbReference type="InterPro" id="IPR002528">
    <property type="entry name" value="MATE_fam"/>
</dbReference>
<gene>
    <name evidence="2" type="ORF">Agub_g15687</name>
</gene>
<feature type="non-terminal residue" evidence="2">
    <location>
        <position position="128"/>
    </location>
</feature>
<dbReference type="GO" id="GO:0015297">
    <property type="term" value="F:antiporter activity"/>
    <property type="evidence" value="ECO:0007669"/>
    <property type="project" value="InterPro"/>
</dbReference>
<dbReference type="Proteomes" id="UP001054857">
    <property type="component" value="Unassembled WGS sequence"/>
</dbReference>
<organism evidence="2 3">
    <name type="scientific">Astrephomene gubernaculifera</name>
    <dbReference type="NCBI Taxonomy" id="47775"/>
    <lineage>
        <taxon>Eukaryota</taxon>
        <taxon>Viridiplantae</taxon>
        <taxon>Chlorophyta</taxon>
        <taxon>core chlorophytes</taxon>
        <taxon>Chlorophyceae</taxon>
        <taxon>CS clade</taxon>
        <taxon>Chlamydomonadales</taxon>
        <taxon>Astrephomenaceae</taxon>
        <taxon>Astrephomene</taxon>
    </lineage>
</organism>
<sequence>PQPQVALAVCGLCMQASTLVWLGGAALGTATATRVANALGQGDAAGARRLSYTSLGLVLASQLLSTARTWCSPPSCAVRAGSGWAPAAAWRAGGGWGCRWPTTWPCRPAWACGGCERGSRSPRRCRRG</sequence>
<comment type="similarity">
    <text evidence="1">Belongs to the multi antimicrobial extrusion (MATE) (TC 2.A.66.1) family.</text>
</comment>
<dbReference type="GO" id="GO:0016020">
    <property type="term" value="C:membrane"/>
    <property type="evidence" value="ECO:0007669"/>
    <property type="project" value="InterPro"/>
</dbReference>
<name>A0AAD3E757_9CHLO</name>
<dbReference type="AlphaFoldDB" id="A0AAD3E757"/>
<comment type="caution">
    <text evidence="2">The sequence shown here is derived from an EMBL/GenBank/DDBJ whole genome shotgun (WGS) entry which is preliminary data.</text>
</comment>
<evidence type="ECO:0000256" key="1">
    <source>
        <dbReference type="ARBA" id="ARBA00010199"/>
    </source>
</evidence>
<protein>
    <submittedName>
        <fullName evidence="2">Uncharacterized protein</fullName>
    </submittedName>
</protein>
<proteinExistence type="inferred from homology"/>
<dbReference type="EMBL" id="BMAR01000081">
    <property type="protein sequence ID" value="GFR52996.1"/>
    <property type="molecule type" value="Genomic_DNA"/>
</dbReference>
<feature type="non-terminal residue" evidence="2">
    <location>
        <position position="1"/>
    </location>
</feature>
<keyword evidence="3" id="KW-1185">Reference proteome</keyword>
<evidence type="ECO:0000313" key="2">
    <source>
        <dbReference type="EMBL" id="GFR52996.1"/>
    </source>
</evidence>